<evidence type="ECO:0000313" key="3">
    <source>
        <dbReference type="Proteomes" id="UP000887116"/>
    </source>
</evidence>
<dbReference type="EMBL" id="BMAO01008312">
    <property type="protein sequence ID" value="GFR22447.1"/>
    <property type="molecule type" value="Genomic_DNA"/>
</dbReference>
<name>A0A8X6LVR8_TRICU</name>
<keyword evidence="3" id="KW-1185">Reference proteome</keyword>
<feature type="region of interest" description="Disordered" evidence="1">
    <location>
        <begin position="45"/>
        <end position="69"/>
    </location>
</feature>
<evidence type="ECO:0000256" key="1">
    <source>
        <dbReference type="SAM" id="MobiDB-lite"/>
    </source>
</evidence>
<sequence>MLQKQISAQDFVRRDNLITQYFHTTPREVFEVCLDLTCNSMCSTSEYGNEKQESGREMSWAEMRGVEEE</sequence>
<proteinExistence type="predicted"/>
<reference evidence="2" key="1">
    <citation type="submission" date="2020-07" db="EMBL/GenBank/DDBJ databases">
        <title>Multicomponent nature underlies the extraordinary mechanical properties of spider dragline silk.</title>
        <authorList>
            <person name="Kono N."/>
            <person name="Nakamura H."/>
            <person name="Mori M."/>
            <person name="Yoshida Y."/>
            <person name="Ohtoshi R."/>
            <person name="Malay A.D."/>
            <person name="Moran D.A.P."/>
            <person name="Tomita M."/>
            <person name="Numata K."/>
            <person name="Arakawa K."/>
        </authorList>
    </citation>
    <scope>NUCLEOTIDE SEQUENCE</scope>
</reference>
<dbReference type="AlphaFoldDB" id="A0A8X6LVR8"/>
<comment type="caution">
    <text evidence="2">The sequence shown here is derived from an EMBL/GenBank/DDBJ whole genome shotgun (WGS) entry which is preliminary data.</text>
</comment>
<evidence type="ECO:0000313" key="2">
    <source>
        <dbReference type="EMBL" id="GFR22447.1"/>
    </source>
</evidence>
<dbReference type="Proteomes" id="UP000887116">
    <property type="component" value="Unassembled WGS sequence"/>
</dbReference>
<accession>A0A8X6LVR8</accession>
<protein>
    <submittedName>
        <fullName evidence="2">Uncharacterized protein</fullName>
    </submittedName>
</protein>
<organism evidence="2 3">
    <name type="scientific">Trichonephila clavata</name>
    <name type="common">Joro spider</name>
    <name type="synonym">Nephila clavata</name>
    <dbReference type="NCBI Taxonomy" id="2740835"/>
    <lineage>
        <taxon>Eukaryota</taxon>
        <taxon>Metazoa</taxon>
        <taxon>Ecdysozoa</taxon>
        <taxon>Arthropoda</taxon>
        <taxon>Chelicerata</taxon>
        <taxon>Arachnida</taxon>
        <taxon>Araneae</taxon>
        <taxon>Araneomorphae</taxon>
        <taxon>Entelegynae</taxon>
        <taxon>Araneoidea</taxon>
        <taxon>Nephilidae</taxon>
        <taxon>Trichonephila</taxon>
    </lineage>
</organism>
<gene>
    <name evidence="2" type="ORF">TNCT_455911</name>
</gene>